<dbReference type="Proteomes" id="UP001157167">
    <property type="component" value="Unassembled WGS sequence"/>
</dbReference>
<evidence type="ECO:0008006" key="4">
    <source>
        <dbReference type="Google" id="ProtNLM"/>
    </source>
</evidence>
<keyword evidence="1" id="KW-0812">Transmembrane</keyword>
<feature type="transmembrane region" description="Helical" evidence="1">
    <location>
        <begin position="396"/>
        <end position="415"/>
    </location>
</feature>
<keyword evidence="3" id="KW-1185">Reference proteome</keyword>
<evidence type="ECO:0000256" key="1">
    <source>
        <dbReference type="SAM" id="Phobius"/>
    </source>
</evidence>
<dbReference type="InterPro" id="IPR021830">
    <property type="entry name" value="DUF3422"/>
</dbReference>
<keyword evidence="1" id="KW-1133">Transmembrane helix</keyword>
<evidence type="ECO:0000313" key="2">
    <source>
        <dbReference type="EMBL" id="GLT23911.1"/>
    </source>
</evidence>
<dbReference type="RefSeq" id="WP_284189084.1">
    <property type="nucleotide sequence ID" value="NZ_BSPX01000065.1"/>
</dbReference>
<reference evidence="3" key="1">
    <citation type="journal article" date="2019" name="Int. J. Syst. Evol. Microbiol.">
        <title>The Global Catalogue of Microorganisms (GCM) 10K type strain sequencing project: providing services to taxonomists for standard genome sequencing and annotation.</title>
        <authorList>
            <consortium name="The Broad Institute Genomics Platform"/>
            <consortium name="The Broad Institute Genome Sequencing Center for Infectious Disease"/>
            <person name="Wu L."/>
            <person name="Ma J."/>
        </authorList>
    </citation>
    <scope>NUCLEOTIDE SEQUENCE [LARGE SCALE GENOMIC DNA]</scope>
    <source>
        <strain evidence="3">NBRC 102407</strain>
    </source>
</reference>
<proteinExistence type="predicted"/>
<dbReference type="Pfam" id="PF11902">
    <property type="entry name" value="DUF3422"/>
    <property type="match status" value="1"/>
</dbReference>
<name>A0ABQ6FHH0_9RHOO</name>
<accession>A0ABQ6FHH0</accession>
<feature type="transmembrane region" description="Helical" evidence="1">
    <location>
        <begin position="363"/>
        <end position="384"/>
    </location>
</feature>
<sequence length="428" mass="47409">MAILANHPQRFALNYELHARPLEALQAPEQASYLAVCTEPDGRQAEYEHLVELCTRYGVASPAADLTHFQVDLGVFRLRWEHRPNCSSYTFFRHGDFETPFADPVIGSVPQDWLEKLPGTVLVAAHMALRAMPPVKHADDELAQLFEGNPINASRVGDGVASVVTDFRIHADGFSRILIDDIRLAPGQAGRTVLRLFEIETYLMRALQAFPLARATLPVLVDADAQLAALITEMAEVHSKDEPALLDRLTRLAATVEGTISATLYRICTARAHQELVTRRIAELREQRVEGLPTLREFVERRLLPAMNTCETVARLQESLSERISRASELLRTRVDMTLQQQNQIILNATARRARMQLRLQETVEGLSIAAISYYVAGLIAYLAKALKAGGAPVNPEIVVGLAIPVVVIAAAVGVRRIRRAVQRAELS</sequence>
<organism evidence="2 3">
    <name type="scientific">Zoogloea oryzae</name>
    <dbReference type="NCBI Taxonomy" id="310767"/>
    <lineage>
        <taxon>Bacteria</taxon>
        <taxon>Pseudomonadati</taxon>
        <taxon>Pseudomonadota</taxon>
        <taxon>Betaproteobacteria</taxon>
        <taxon>Rhodocyclales</taxon>
        <taxon>Zoogloeaceae</taxon>
        <taxon>Zoogloea</taxon>
    </lineage>
</organism>
<comment type="caution">
    <text evidence="2">The sequence shown here is derived from an EMBL/GenBank/DDBJ whole genome shotgun (WGS) entry which is preliminary data.</text>
</comment>
<gene>
    <name evidence="2" type="ORF">GCM10007933_33820</name>
</gene>
<dbReference type="EMBL" id="BSPX01000065">
    <property type="protein sequence ID" value="GLT23911.1"/>
    <property type="molecule type" value="Genomic_DNA"/>
</dbReference>
<protein>
    <recommendedName>
        <fullName evidence="4">DUF3422 domain-containing protein</fullName>
    </recommendedName>
</protein>
<keyword evidence="1" id="KW-0472">Membrane</keyword>
<evidence type="ECO:0000313" key="3">
    <source>
        <dbReference type="Proteomes" id="UP001157167"/>
    </source>
</evidence>